<evidence type="ECO:0000256" key="9">
    <source>
        <dbReference type="ARBA" id="ARBA00022597"/>
    </source>
</evidence>
<dbReference type="InterPro" id="IPR036637">
    <property type="entry name" value="Phosphohistidine_dom_sf"/>
</dbReference>
<protein>
    <recommendedName>
        <fullName evidence="6">phosphoenolpyruvate--protein phosphotransferase</fullName>
        <ecNumber evidence="6">2.7.3.9</ecNumber>
    </recommendedName>
</protein>
<keyword evidence="10 17" id="KW-0808">Transferase</keyword>
<keyword evidence="13" id="KW-0418">Kinase</keyword>
<dbReference type="InterPro" id="IPR050499">
    <property type="entry name" value="PEP-utilizing_PTS_enzyme"/>
</dbReference>
<organism evidence="17 18">
    <name type="scientific">bacterium (Candidatus Ratteibacteria) CG23_combo_of_CG06-09_8_20_14_all_48_7</name>
    <dbReference type="NCBI Taxonomy" id="2014292"/>
    <lineage>
        <taxon>Bacteria</taxon>
        <taxon>Candidatus Ratteibacteria</taxon>
    </lineage>
</organism>
<comment type="subcellular location">
    <subcellularLocation>
        <location evidence="4">Cytoplasm</location>
    </subcellularLocation>
</comment>
<feature type="non-terminal residue" evidence="17">
    <location>
        <position position="1"/>
    </location>
</feature>
<gene>
    <name evidence="17" type="primary">ptsP</name>
    <name evidence="17" type="ORF">COX46_03770</name>
</gene>
<evidence type="ECO:0000256" key="2">
    <source>
        <dbReference type="ARBA" id="ARBA00001946"/>
    </source>
</evidence>
<dbReference type="InterPro" id="IPR006318">
    <property type="entry name" value="PTS_EI-like"/>
</dbReference>
<dbReference type="InterPro" id="IPR023151">
    <property type="entry name" value="PEP_util_CS"/>
</dbReference>
<dbReference type="Pfam" id="PF02896">
    <property type="entry name" value="PEP-utilizers_C"/>
    <property type="match status" value="1"/>
</dbReference>
<dbReference type="GO" id="GO:0008965">
    <property type="term" value="F:phosphoenolpyruvate-protein phosphotransferase activity"/>
    <property type="evidence" value="ECO:0007669"/>
    <property type="project" value="UniProtKB-EC"/>
</dbReference>
<evidence type="ECO:0000256" key="5">
    <source>
        <dbReference type="ARBA" id="ARBA00007837"/>
    </source>
</evidence>
<dbReference type="GO" id="GO:0009401">
    <property type="term" value="P:phosphoenolpyruvate-dependent sugar phosphotransferase system"/>
    <property type="evidence" value="ECO:0007669"/>
    <property type="project" value="UniProtKB-KW"/>
</dbReference>
<evidence type="ECO:0000256" key="7">
    <source>
        <dbReference type="ARBA" id="ARBA00022448"/>
    </source>
</evidence>
<evidence type="ECO:0000259" key="15">
    <source>
        <dbReference type="Pfam" id="PF00391"/>
    </source>
</evidence>
<keyword evidence="7" id="KW-0813">Transport</keyword>
<keyword evidence="9" id="KW-0762">Sugar transport</keyword>
<dbReference type="GO" id="GO:0016301">
    <property type="term" value="F:kinase activity"/>
    <property type="evidence" value="ECO:0007669"/>
    <property type="project" value="UniProtKB-KW"/>
</dbReference>
<dbReference type="SUPFAM" id="SSF52009">
    <property type="entry name" value="Phosphohistidine domain"/>
    <property type="match status" value="1"/>
</dbReference>
<evidence type="ECO:0000256" key="13">
    <source>
        <dbReference type="ARBA" id="ARBA00022777"/>
    </source>
</evidence>
<sequence length="407" mass="44643">SHTAIMARALEIPAVVGLKGITGAVESDETLIVDGQAGVVIVAPDEFTLKEYARRQTDLRRIHKTLLPLRDVVASTSDGHRIKIGANIELPNEVISVLAHGADEIGLFRTEFLYLNREDLPTEEEQFRVYRHVVEKVKTLPVTIRTLDLGGDKFASALDIPEEVNPFLGWRAIRFCLSQPDLFRTQLRAILRASAYGSVRVMYPLISDVEEIKSAGAILEEAKRELRAEGKGFNPAIPVGAMIEVPSAALTASTIARYVDFFSIGTNDLVQYSLAVDRINERTAYLYNPAHPAILRLIAEVIRAAHQAGIRVGICGEMAADPAMSFLLIGMEIDELSMAPLAIPEVKQMTVSVTFAGAKKFAKEVQALDSTSEITALLKEHYEKILKRQGFKEPPPLSSPQCGGGMR</sequence>
<dbReference type="GO" id="GO:0005737">
    <property type="term" value="C:cytoplasm"/>
    <property type="evidence" value="ECO:0007669"/>
    <property type="project" value="UniProtKB-SubCell"/>
</dbReference>
<evidence type="ECO:0000256" key="8">
    <source>
        <dbReference type="ARBA" id="ARBA00022490"/>
    </source>
</evidence>
<dbReference type="PROSITE" id="PS00742">
    <property type="entry name" value="PEP_ENZYMES_2"/>
    <property type="match status" value="1"/>
</dbReference>
<comment type="catalytic activity">
    <reaction evidence="1">
        <text>L-histidyl-[protein] + phosphoenolpyruvate = N(pros)-phospho-L-histidyl-[protein] + pyruvate</text>
        <dbReference type="Rhea" id="RHEA:23880"/>
        <dbReference type="Rhea" id="RHEA-COMP:9745"/>
        <dbReference type="Rhea" id="RHEA-COMP:9746"/>
        <dbReference type="ChEBI" id="CHEBI:15361"/>
        <dbReference type="ChEBI" id="CHEBI:29979"/>
        <dbReference type="ChEBI" id="CHEBI:58702"/>
        <dbReference type="ChEBI" id="CHEBI:64837"/>
        <dbReference type="EC" id="2.7.3.9"/>
    </reaction>
</comment>
<evidence type="ECO:0000259" key="16">
    <source>
        <dbReference type="Pfam" id="PF02896"/>
    </source>
</evidence>
<dbReference type="InterPro" id="IPR008279">
    <property type="entry name" value="PEP-util_enz_mobile_dom"/>
</dbReference>
<keyword evidence="14" id="KW-0460">Magnesium</keyword>
<reference evidence="17 18" key="1">
    <citation type="submission" date="2017-09" db="EMBL/GenBank/DDBJ databases">
        <title>Depth-based differentiation of microbial function through sediment-hosted aquifers and enrichment of novel symbionts in the deep terrestrial subsurface.</title>
        <authorList>
            <person name="Probst A.J."/>
            <person name="Ladd B."/>
            <person name="Jarett J.K."/>
            <person name="Geller-Mcgrath D.E."/>
            <person name="Sieber C.M."/>
            <person name="Emerson J.B."/>
            <person name="Anantharaman K."/>
            <person name="Thomas B.C."/>
            <person name="Malmstrom R."/>
            <person name="Stieglmeier M."/>
            <person name="Klingl A."/>
            <person name="Woyke T."/>
            <person name="Ryan C.M."/>
            <person name="Banfield J.F."/>
        </authorList>
    </citation>
    <scope>NUCLEOTIDE SEQUENCE [LARGE SCALE GENOMIC DNA]</scope>
    <source>
        <strain evidence="17">CG23_combo_of_CG06-09_8_20_14_all_48_7</strain>
    </source>
</reference>
<name>A0A2G9YBS9_9BACT</name>
<evidence type="ECO:0000313" key="17">
    <source>
        <dbReference type="EMBL" id="PIP16193.1"/>
    </source>
</evidence>
<dbReference type="InterPro" id="IPR015813">
    <property type="entry name" value="Pyrv/PenolPyrv_kinase-like_dom"/>
</dbReference>
<comment type="cofactor">
    <cofactor evidence="2">
        <name>Mg(2+)</name>
        <dbReference type="ChEBI" id="CHEBI:18420"/>
    </cofactor>
</comment>
<dbReference type="EC" id="2.7.3.9" evidence="6"/>
<comment type="function">
    <text evidence="3">General (non sugar-specific) component of the phosphoenolpyruvate-dependent sugar phosphotransferase system (sugar PTS). This major carbohydrate active-transport system catalyzes the phosphorylation of incoming sugar substrates concomitantly with their translocation across the cell membrane. Enzyme I transfers the phosphoryl group from phosphoenolpyruvate (PEP) to the phosphoryl carrier protein (HPr).</text>
</comment>
<dbReference type="Proteomes" id="UP000230392">
    <property type="component" value="Unassembled WGS sequence"/>
</dbReference>
<evidence type="ECO:0000256" key="12">
    <source>
        <dbReference type="ARBA" id="ARBA00022723"/>
    </source>
</evidence>
<evidence type="ECO:0000256" key="3">
    <source>
        <dbReference type="ARBA" id="ARBA00002728"/>
    </source>
</evidence>
<evidence type="ECO:0000313" key="18">
    <source>
        <dbReference type="Proteomes" id="UP000230392"/>
    </source>
</evidence>
<feature type="domain" description="PEP-utilising enzyme C-terminal" evidence="16">
    <location>
        <begin position="69"/>
        <end position="351"/>
    </location>
</feature>
<evidence type="ECO:0000256" key="14">
    <source>
        <dbReference type="ARBA" id="ARBA00022842"/>
    </source>
</evidence>
<dbReference type="EMBL" id="PCRF01000183">
    <property type="protein sequence ID" value="PIP16193.1"/>
    <property type="molecule type" value="Genomic_DNA"/>
</dbReference>
<evidence type="ECO:0000256" key="1">
    <source>
        <dbReference type="ARBA" id="ARBA00000683"/>
    </source>
</evidence>
<keyword evidence="8" id="KW-0963">Cytoplasm</keyword>
<evidence type="ECO:0000256" key="6">
    <source>
        <dbReference type="ARBA" id="ARBA00012232"/>
    </source>
</evidence>
<dbReference type="AlphaFoldDB" id="A0A2G9YBS9"/>
<feature type="domain" description="PEP-utilising enzyme mobile" evidence="15">
    <location>
        <begin position="1"/>
        <end position="38"/>
    </location>
</feature>
<comment type="similarity">
    <text evidence="5">Belongs to the PEP-utilizing enzyme family.</text>
</comment>
<dbReference type="InterPro" id="IPR040442">
    <property type="entry name" value="Pyrv_kinase-like_dom_sf"/>
</dbReference>
<dbReference type="PRINTS" id="PR01736">
    <property type="entry name" value="PHPHTRNFRASE"/>
</dbReference>
<dbReference type="Pfam" id="PF00391">
    <property type="entry name" value="PEP-utilizers"/>
    <property type="match status" value="1"/>
</dbReference>
<accession>A0A2G9YBS9</accession>
<dbReference type="PANTHER" id="PTHR46244:SF3">
    <property type="entry name" value="PHOSPHOENOLPYRUVATE-PROTEIN PHOSPHOTRANSFERASE"/>
    <property type="match status" value="1"/>
</dbReference>
<keyword evidence="17" id="KW-0670">Pyruvate</keyword>
<comment type="caution">
    <text evidence="17">The sequence shown here is derived from an EMBL/GenBank/DDBJ whole genome shotgun (WGS) entry which is preliminary data.</text>
</comment>
<dbReference type="Gene3D" id="3.50.30.10">
    <property type="entry name" value="Phosphohistidine domain"/>
    <property type="match status" value="1"/>
</dbReference>
<dbReference type="Gene3D" id="3.20.20.60">
    <property type="entry name" value="Phosphoenolpyruvate-binding domains"/>
    <property type="match status" value="1"/>
</dbReference>
<dbReference type="GO" id="GO:0046872">
    <property type="term" value="F:metal ion binding"/>
    <property type="evidence" value="ECO:0007669"/>
    <property type="project" value="UniProtKB-KW"/>
</dbReference>
<dbReference type="InterPro" id="IPR000121">
    <property type="entry name" value="PEP_util_C"/>
</dbReference>
<evidence type="ECO:0000256" key="10">
    <source>
        <dbReference type="ARBA" id="ARBA00022679"/>
    </source>
</evidence>
<keyword evidence="11" id="KW-0598">Phosphotransferase system</keyword>
<dbReference type="NCBIfam" id="TIGR01417">
    <property type="entry name" value="PTS_I_fam"/>
    <property type="match status" value="1"/>
</dbReference>
<evidence type="ECO:0000256" key="11">
    <source>
        <dbReference type="ARBA" id="ARBA00022683"/>
    </source>
</evidence>
<keyword evidence="12" id="KW-0479">Metal-binding</keyword>
<proteinExistence type="inferred from homology"/>
<dbReference type="SUPFAM" id="SSF51621">
    <property type="entry name" value="Phosphoenolpyruvate/pyruvate domain"/>
    <property type="match status" value="1"/>
</dbReference>
<evidence type="ECO:0000256" key="4">
    <source>
        <dbReference type="ARBA" id="ARBA00004496"/>
    </source>
</evidence>
<dbReference type="PANTHER" id="PTHR46244">
    <property type="entry name" value="PHOSPHOENOLPYRUVATE-PROTEIN PHOSPHOTRANSFERASE"/>
    <property type="match status" value="1"/>
</dbReference>